<dbReference type="PIRSF" id="PIRSF004976">
    <property type="entry name" value="ATPase_YdaO"/>
    <property type="match status" value="1"/>
</dbReference>
<dbReference type="GO" id="GO:0002144">
    <property type="term" value="C:cytosolic tRNA wobble base thiouridylase complex"/>
    <property type="evidence" value="ECO:0007669"/>
    <property type="project" value="TreeGrafter"/>
</dbReference>
<dbReference type="FunCoup" id="Q9HJ53">
    <property type="interactions" value="98"/>
</dbReference>
<feature type="binding site" evidence="2">
    <location>
        <position position="291"/>
    </location>
    <ligand>
        <name>Zn(2+)</name>
        <dbReference type="ChEBI" id="CHEBI:29105"/>
        <label>2</label>
    </ligand>
</feature>
<dbReference type="HOGENOM" id="CLU_026481_1_2_2"/>
<keyword evidence="2" id="KW-0862">Zinc</keyword>
<sequence>MKCSKCQAEAIYFAKYNGLYLCREHFNDMIEKRVKSEIRNQVDLKKPMVRISVAISGGKDSSVTLYLLHKILSKRRNVELTAFTVDEGISGYRPAGLESAIKLTKMLGVDHSIIRFQDSFGMTLDSIVGADASRIPCSYCGPLRRKLINEMAERQNADYVALGLNLDDYSQSILMNVAKGDYDRLLRMSPQKEAKDGLVRRIAPLRSVLEKEVVLYAVINGIPFDSSWCPYYSRAQRNIFREVVNTLSEYNPSTKFSILKFFERARSDVQRNDKALGRCRICGAPTENDVCSACAAMESLRNERKASESELHAR</sequence>
<feature type="binding site" evidence="2">
    <location>
        <position position="22"/>
    </location>
    <ligand>
        <name>Zn(2+)</name>
        <dbReference type="ChEBI" id="CHEBI:29105"/>
        <label>1</label>
    </ligand>
</feature>
<feature type="binding site" evidence="3">
    <location>
        <position position="168"/>
    </location>
    <ligand>
        <name>ATP</name>
        <dbReference type="ChEBI" id="CHEBI:30616"/>
    </ligand>
</feature>
<dbReference type="EMBL" id="AL445066">
    <property type="protein sequence ID" value="CAC12246.1"/>
    <property type="molecule type" value="Genomic_DNA"/>
</dbReference>
<dbReference type="Proteomes" id="UP000001024">
    <property type="component" value="Chromosome"/>
</dbReference>
<dbReference type="PANTHER" id="PTHR11807">
    <property type="entry name" value="ATPASES OF THE PP SUPERFAMILY-RELATED"/>
    <property type="match status" value="1"/>
</dbReference>
<dbReference type="EnsemblBacteria" id="CAC12246">
    <property type="protein sequence ID" value="CAC12246"/>
    <property type="gene ID" value="CAC12246"/>
</dbReference>
<keyword evidence="1" id="KW-0808">Transferase</keyword>
<feature type="binding site" evidence="2">
    <location>
        <position position="6"/>
    </location>
    <ligand>
        <name>Zn(2+)</name>
        <dbReference type="ChEBI" id="CHEBI:29105"/>
        <label>1</label>
    </ligand>
</feature>
<keyword evidence="2" id="KW-0479">Metal-binding</keyword>
<dbReference type="Pfam" id="PF22082">
    <property type="entry name" value="TtuA_LIM_N"/>
    <property type="match status" value="1"/>
</dbReference>
<feature type="binding site" evidence="3">
    <location>
        <position position="85"/>
    </location>
    <ligand>
        <name>ATP</name>
        <dbReference type="ChEBI" id="CHEBI:30616"/>
    </ligand>
</feature>
<keyword evidence="7" id="KW-1185">Reference proteome</keyword>
<dbReference type="SUPFAM" id="SSF52402">
    <property type="entry name" value="Adenine nucleotide alpha hydrolases-like"/>
    <property type="match status" value="1"/>
</dbReference>
<organism evidence="6 7">
    <name type="scientific">Thermoplasma acidophilum (strain ATCC 25905 / DSM 1728 / JCM 9062 / NBRC 15155 / AMRC-C165)</name>
    <dbReference type="NCBI Taxonomy" id="273075"/>
    <lineage>
        <taxon>Archaea</taxon>
        <taxon>Methanobacteriati</taxon>
        <taxon>Thermoplasmatota</taxon>
        <taxon>Thermoplasmata</taxon>
        <taxon>Thermoplasmatales</taxon>
        <taxon>Thermoplasmataceae</taxon>
        <taxon>Thermoplasma</taxon>
    </lineage>
</organism>
<evidence type="ECO:0000259" key="5">
    <source>
        <dbReference type="Pfam" id="PF22082"/>
    </source>
</evidence>
<dbReference type="KEGG" id="tac:Ta1119"/>
<feature type="binding site" evidence="2">
    <location>
        <position position="282"/>
    </location>
    <ligand>
        <name>Zn(2+)</name>
        <dbReference type="ChEBI" id="CHEBI:29105"/>
        <label>2</label>
    </ligand>
</feature>
<dbReference type="GO" id="GO:0046872">
    <property type="term" value="F:metal ion binding"/>
    <property type="evidence" value="ECO:0007669"/>
    <property type="project" value="UniProtKB-KW"/>
</dbReference>
<dbReference type="eggNOG" id="arCOG00042">
    <property type="taxonomic scope" value="Archaea"/>
</dbReference>
<feature type="binding site" evidence="2">
    <location>
        <position position="294"/>
    </location>
    <ligand>
        <name>Zn(2+)</name>
        <dbReference type="ChEBI" id="CHEBI:29105"/>
        <label>2</label>
    </ligand>
</feature>
<dbReference type="OrthoDB" id="33422at2157"/>
<protein>
    <submittedName>
        <fullName evidence="6">Uncharacterized protein</fullName>
    </submittedName>
</protein>
<dbReference type="GO" id="GO:0000049">
    <property type="term" value="F:tRNA binding"/>
    <property type="evidence" value="ECO:0007669"/>
    <property type="project" value="InterPro"/>
</dbReference>
<dbReference type="PANTHER" id="PTHR11807:SF12">
    <property type="entry name" value="CYTOPLASMIC TRNA 2-THIOLATION PROTEIN 1"/>
    <property type="match status" value="1"/>
</dbReference>
<keyword evidence="3" id="KW-0067">ATP-binding</keyword>
<feature type="binding site" evidence="3">
    <location>
        <position position="60"/>
    </location>
    <ligand>
        <name>ATP</name>
        <dbReference type="ChEBI" id="CHEBI:30616"/>
    </ligand>
</feature>
<dbReference type="GO" id="GO:0005524">
    <property type="term" value="F:ATP binding"/>
    <property type="evidence" value="ECO:0007669"/>
    <property type="project" value="UniProtKB-KW"/>
</dbReference>
<feature type="domain" description="2-thiouridine synthetase TtuA-like N-terminal LIM" evidence="5">
    <location>
        <begin position="2"/>
        <end position="27"/>
    </location>
</feature>
<feature type="domain" description="tRNA(Ile)-lysidine/2-thiocytidine synthase N-terminal" evidence="4">
    <location>
        <begin position="51"/>
        <end position="242"/>
    </location>
</feature>
<dbReference type="InParanoid" id="Q9HJ53"/>
<dbReference type="NCBIfam" id="TIGR00269">
    <property type="entry name" value="TIGR00269 family protein"/>
    <property type="match status" value="1"/>
</dbReference>
<dbReference type="GO" id="GO:0002143">
    <property type="term" value="P:tRNA wobble position uridine thiolation"/>
    <property type="evidence" value="ECO:0007669"/>
    <property type="project" value="TreeGrafter"/>
</dbReference>
<dbReference type="AlphaFoldDB" id="Q9HJ53"/>
<evidence type="ECO:0000256" key="1">
    <source>
        <dbReference type="ARBA" id="ARBA00022679"/>
    </source>
</evidence>
<dbReference type="CDD" id="cd01713">
    <property type="entry name" value="CTU1-like"/>
    <property type="match status" value="1"/>
</dbReference>
<name>Q9HJ53_THEAC</name>
<dbReference type="PaxDb" id="273075-Ta1119"/>
<dbReference type="InterPro" id="IPR056369">
    <property type="entry name" value="CTU1-like_ATP-bd"/>
</dbReference>
<feature type="binding site" evidence="3">
    <location>
        <position position="163"/>
    </location>
    <ligand>
        <name>ATP</name>
        <dbReference type="ChEBI" id="CHEBI:30616"/>
    </ligand>
</feature>
<dbReference type="InterPro" id="IPR035107">
    <property type="entry name" value="tRNA_thiolation_TtcA_Ctu1"/>
</dbReference>
<evidence type="ECO:0000313" key="6">
    <source>
        <dbReference type="EMBL" id="CAC12246.1"/>
    </source>
</evidence>
<reference evidence="6 7" key="1">
    <citation type="journal article" date="2000" name="Nature">
        <title>The genome sequence of the thermoacidophilic scavenger Thermoplasma acidophilum.</title>
        <authorList>
            <person name="Ruepp A."/>
            <person name="Graml W."/>
            <person name="Santos-Martinez M.L."/>
            <person name="Koretke K.K."/>
            <person name="Volker C."/>
            <person name="Mewes H.W."/>
            <person name="Frishman D."/>
            <person name="Stocker S."/>
            <person name="Lupas A.N."/>
            <person name="Baumeister W."/>
        </authorList>
    </citation>
    <scope>NUCLEOTIDE SEQUENCE [LARGE SCALE GENOMIC DNA]</scope>
    <source>
        <strain evidence="7">ATCC 25905 / DSM 1728 / JCM 9062 / NBRC 15155 / AMRC-C165</strain>
    </source>
</reference>
<proteinExistence type="predicted"/>
<feature type="binding site" evidence="3">
    <location>
        <begin position="54"/>
        <end position="56"/>
    </location>
    <ligand>
        <name>ATP</name>
        <dbReference type="ChEBI" id="CHEBI:30616"/>
    </ligand>
</feature>
<keyword evidence="3" id="KW-0547">Nucleotide-binding</keyword>
<dbReference type="Pfam" id="PF01171">
    <property type="entry name" value="ATP_bind_3"/>
    <property type="match status" value="1"/>
</dbReference>
<dbReference type="RefSeq" id="WP_010901529.1">
    <property type="nucleotide sequence ID" value="NC_002578.1"/>
</dbReference>
<gene>
    <name evidence="6" type="ordered locus">Ta1119</name>
</gene>
<accession>Q9HJ53</accession>
<evidence type="ECO:0000256" key="3">
    <source>
        <dbReference type="PIRSR" id="PIRSR004976-51"/>
    </source>
</evidence>
<feature type="binding site" evidence="2">
    <location>
        <position position="25"/>
    </location>
    <ligand>
        <name>Zn(2+)</name>
        <dbReference type="ChEBI" id="CHEBI:29105"/>
        <label>1</label>
    </ligand>
</feature>
<dbReference type="InterPro" id="IPR014729">
    <property type="entry name" value="Rossmann-like_a/b/a_fold"/>
</dbReference>
<dbReference type="GO" id="GO:0016740">
    <property type="term" value="F:transferase activity"/>
    <property type="evidence" value="ECO:0007669"/>
    <property type="project" value="UniProtKB-KW"/>
</dbReference>
<dbReference type="Gene3D" id="3.40.50.620">
    <property type="entry name" value="HUPs"/>
    <property type="match status" value="1"/>
</dbReference>
<feature type="binding site" evidence="2">
    <location>
        <position position="3"/>
    </location>
    <ligand>
        <name>Zn(2+)</name>
        <dbReference type="ChEBI" id="CHEBI:29105"/>
        <label>1</label>
    </ligand>
</feature>
<evidence type="ECO:0000256" key="2">
    <source>
        <dbReference type="PIRSR" id="PIRSR004976-50"/>
    </source>
</evidence>
<dbReference type="STRING" id="273075.gene:9572341"/>
<evidence type="ECO:0000259" key="4">
    <source>
        <dbReference type="Pfam" id="PF01171"/>
    </source>
</evidence>
<dbReference type="InterPro" id="IPR000541">
    <property type="entry name" value="Ncs6/Tuc1/Ctu1"/>
</dbReference>
<dbReference type="InterPro" id="IPR054306">
    <property type="entry name" value="TtuA-like_LIM_N"/>
</dbReference>
<feature type="binding site" evidence="2">
    <location>
        <position position="279"/>
    </location>
    <ligand>
        <name>Zn(2+)</name>
        <dbReference type="ChEBI" id="CHEBI:29105"/>
        <label>2</label>
    </ligand>
</feature>
<dbReference type="InterPro" id="IPR011063">
    <property type="entry name" value="TilS/TtcA_N"/>
</dbReference>
<evidence type="ECO:0000313" key="7">
    <source>
        <dbReference type="Proteomes" id="UP000001024"/>
    </source>
</evidence>